<dbReference type="PROSITE" id="PS00218">
    <property type="entry name" value="AMINO_ACID_PERMEASE_1"/>
    <property type="match status" value="1"/>
</dbReference>
<evidence type="ECO:0000256" key="4">
    <source>
        <dbReference type="ARBA" id="ARBA00022970"/>
    </source>
</evidence>
<dbReference type="InterPro" id="IPR050524">
    <property type="entry name" value="APC_YAT"/>
</dbReference>
<feature type="transmembrane region" description="Helical" evidence="7">
    <location>
        <begin position="38"/>
        <end position="57"/>
    </location>
</feature>
<dbReference type="OrthoDB" id="3900342at2759"/>
<evidence type="ECO:0000313" key="9">
    <source>
        <dbReference type="EMBL" id="KIJ97128.1"/>
    </source>
</evidence>
<gene>
    <name evidence="9" type="ORF">K443DRAFT_681781</name>
</gene>
<dbReference type="Pfam" id="PF00324">
    <property type="entry name" value="AA_permease"/>
    <property type="match status" value="1"/>
</dbReference>
<feature type="transmembrane region" description="Helical" evidence="7">
    <location>
        <begin position="429"/>
        <end position="450"/>
    </location>
</feature>
<dbReference type="GO" id="GO:0015171">
    <property type="term" value="F:amino acid transmembrane transporter activity"/>
    <property type="evidence" value="ECO:0007669"/>
    <property type="project" value="TreeGrafter"/>
</dbReference>
<comment type="subcellular location">
    <subcellularLocation>
        <location evidence="1">Membrane</location>
        <topology evidence="1">Multi-pass membrane protein</topology>
    </subcellularLocation>
</comment>
<feature type="transmembrane region" description="Helical" evidence="7">
    <location>
        <begin position="137"/>
        <end position="158"/>
    </location>
</feature>
<evidence type="ECO:0000256" key="2">
    <source>
        <dbReference type="ARBA" id="ARBA00022448"/>
    </source>
</evidence>
<dbReference type="Gene3D" id="1.20.1740.10">
    <property type="entry name" value="Amino acid/polyamine transporter I"/>
    <property type="match status" value="1"/>
</dbReference>
<feature type="transmembrane region" description="Helical" evidence="7">
    <location>
        <begin position="360"/>
        <end position="383"/>
    </location>
</feature>
<feature type="transmembrane region" description="Helical" evidence="7">
    <location>
        <begin position="462"/>
        <end position="482"/>
    </location>
</feature>
<dbReference type="GO" id="GO:0016020">
    <property type="term" value="C:membrane"/>
    <property type="evidence" value="ECO:0007669"/>
    <property type="project" value="UniProtKB-SubCell"/>
</dbReference>
<keyword evidence="6 7" id="KW-0472">Membrane</keyword>
<keyword evidence="3 7" id="KW-0812">Transmembrane</keyword>
<dbReference type="PIRSF" id="PIRSF006060">
    <property type="entry name" value="AA_transporter"/>
    <property type="match status" value="1"/>
</dbReference>
<evidence type="ECO:0000259" key="8">
    <source>
        <dbReference type="Pfam" id="PF00324"/>
    </source>
</evidence>
<dbReference type="PANTHER" id="PTHR43341">
    <property type="entry name" value="AMINO ACID PERMEASE"/>
    <property type="match status" value="1"/>
</dbReference>
<reference evidence="9 10" key="1">
    <citation type="submission" date="2014-04" db="EMBL/GenBank/DDBJ databases">
        <authorList>
            <consortium name="DOE Joint Genome Institute"/>
            <person name="Kuo A."/>
            <person name="Kohler A."/>
            <person name="Nagy L.G."/>
            <person name="Floudas D."/>
            <person name="Copeland A."/>
            <person name="Barry K.W."/>
            <person name="Cichocki N."/>
            <person name="Veneault-Fourrey C."/>
            <person name="LaButti K."/>
            <person name="Lindquist E.A."/>
            <person name="Lipzen A."/>
            <person name="Lundell T."/>
            <person name="Morin E."/>
            <person name="Murat C."/>
            <person name="Sun H."/>
            <person name="Tunlid A."/>
            <person name="Henrissat B."/>
            <person name="Grigoriev I.V."/>
            <person name="Hibbett D.S."/>
            <person name="Martin F."/>
            <person name="Nordberg H.P."/>
            <person name="Cantor M.N."/>
            <person name="Hua S.X."/>
        </authorList>
    </citation>
    <scope>NUCLEOTIDE SEQUENCE [LARGE SCALE GENOMIC DNA]</scope>
    <source>
        <strain evidence="9 10">LaAM-08-1</strain>
    </source>
</reference>
<keyword evidence="4" id="KW-0029">Amino-acid transport</keyword>
<evidence type="ECO:0000313" key="10">
    <source>
        <dbReference type="Proteomes" id="UP000054477"/>
    </source>
</evidence>
<name>A0A0C9X711_9AGAR</name>
<sequence length="578" mass="63674">MARAHASSSSHPSYGSISEQQDAQVGLHRGLSARQVQMIAIAGTIGTGLFLGTGRSLAQGGPASMLICYSIVGFIVYVTLLLLGEMATQYPVAGSFNAYTTRFFSPSYGFALAWNYWFNDAVSVASDLTAAQLVLQYWTPWSPWVISLLFWLFLVTVNAAHVKAYGELEYWLSSLKVFTVILFIIVGIFVNVGLNTEHRFIGVSNWQIPGAPFVGGFGGFARVFVTASFAFGGTESLGITAGETKNPSKNMPRVVKLVFWRIMIFYVLSILIIGLNVPWDYPNLSNRSTTTSPFTIVLQLAGSTVAASFMNTVILTSVLSAGNHALFAGTRVLYGLSVTSPPQAPKIFSWTTRKGVPIPALLLTSSISALCFGTSFIGSGVLWGWLQNIVGVSNQIAWLSIGLSSWRFRKAWVKQGRSLHDLKFSASWTRGWGPPFVVVAVSTLILIQGWSSVIPKFSLIDFVSFYVELPVMLIMFFAWLYLKSPSSSSQSSHSHSKSTIIRNDADASQPLLPQQGVINTDLIPHRKHWYSDLVDVDNVDLSRDEYVDEEDDILDDEERTKRVSGRLGVLWAVYYWVL</sequence>
<proteinExistence type="predicted"/>
<evidence type="ECO:0000256" key="1">
    <source>
        <dbReference type="ARBA" id="ARBA00004141"/>
    </source>
</evidence>
<dbReference type="HOGENOM" id="CLU_007946_12_2_1"/>
<dbReference type="InterPro" id="IPR004840">
    <property type="entry name" value="Amino_acid_permease_CS"/>
</dbReference>
<dbReference type="Proteomes" id="UP000054477">
    <property type="component" value="Unassembled WGS sequence"/>
</dbReference>
<dbReference type="InterPro" id="IPR004841">
    <property type="entry name" value="AA-permease/SLC12A_dom"/>
</dbReference>
<feature type="transmembrane region" description="Helical" evidence="7">
    <location>
        <begin position="296"/>
        <end position="321"/>
    </location>
</feature>
<feature type="transmembrane region" description="Helical" evidence="7">
    <location>
        <begin position="96"/>
        <end position="117"/>
    </location>
</feature>
<reference evidence="10" key="2">
    <citation type="submission" date="2015-01" db="EMBL/GenBank/DDBJ databases">
        <title>Evolutionary Origins and Diversification of the Mycorrhizal Mutualists.</title>
        <authorList>
            <consortium name="DOE Joint Genome Institute"/>
            <consortium name="Mycorrhizal Genomics Consortium"/>
            <person name="Kohler A."/>
            <person name="Kuo A."/>
            <person name="Nagy L.G."/>
            <person name="Floudas D."/>
            <person name="Copeland A."/>
            <person name="Barry K.W."/>
            <person name="Cichocki N."/>
            <person name="Veneault-Fourrey C."/>
            <person name="LaButti K."/>
            <person name="Lindquist E.A."/>
            <person name="Lipzen A."/>
            <person name="Lundell T."/>
            <person name="Morin E."/>
            <person name="Murat C."/>
            <person name="Riley R."/>
            <person name="Ohm R."/>
            <person name="Sun H."/>
            <person name="Tunlid A."/>
            <person name="Henrissat B."/>
            <person name="Grigoriev I.V."/>
            <person name="Hibbett D.S."/>
            <person name="Martin F."/>
        </authorList>
    </citation>
    <scope>NUCLEOTIDE SEQUENCE [LARGE SCALE GENOMIC DNA]</scope>
    <source>
        <strain evidence="10">LaAM-08-1</strain>
    </source>
</reference>
<keyword evidence="10" id="KW-1185">Reference proteome</keyword>
<dbReference type="EMBL" id="KN838701">
    <property type="protein sequence ID" value="KIJ97128.1"/>
    <property type="molecule type" value="Genomic_DNA"/>
</dbReference>
<organism evidence="9 10">
    <name type="scientific">Laccaria amethystina LaAM-08-1</name>
    <dbReference type="NCBI Taxonomy" id="1095629"/>
    <lineage>
        <taxon>Eukaryota</taxon>
        <taxon>Fungi</taxon>
        <taxon>Dikarya</taxon>
        <taxon>Basidiomycota</taxon>
        <taxon>Agaricomycotina</taxon>
        <taxon>Agaricomycetes</taxon>
        <taxon>Agaricomycetidae</taxon>
        <taxon>Agaricales</taxon>
        <taxon>Agaricineae</taxon>
        <taxon>Hydnangiaceae</taxon>
        <taxon>Laccaria</taxon>
    </lineage>
</organism>
<evidence type="ECO:0000256" key="3">
    <source>
        <dbReference type="ARBA" id="ARBA00022692"/>
    </source>
</evidence>
<protein>
    <recommendedName>
        <fullName evidence="8">Amino acid permease/ SLC12A domain-containing protein</fullName>
    </recommendedName>
</protein>
<feature type="transmembrane region" description="Helical" evidence="7">
    <location>
        <begin position="210"/>
        <end position="233"/>
    </location>
</feature>
<dbReference type="FunFam" id="1.20.1740.10:FF:000001">
    <property type="entry name" value="Amino acid permease"/>
    <property type="match status" value="1"/>
</dbReference>
<feature type="transmembrane region" description="Helical" evidence="7">
    <location>
        <begin position="254"/>
        <end position="276"/>
    </location>
</feature>
<keyword evidence="2" id="KW-0813">Transport</keyword>
<evidence type="ECO:0000256" key="6">
    <source>
        <dbReference type="ARBA" id="ARBA00023136"/>
    </source>
</evidence>
<dbReference type="PANTHER" id="PTHR43341:SF3">
    <property type="entry name" value="AMINO-ACID PERMEASE PB1C11.02-RELATED"/>
    <property type="match status" value="1"/>
</dbReference>
<dbReference type="AlphaFoldDB" id="A0A0C9X711"/>
<dbReference type="STRING" id="1095629.A0A0C9X711"/>
<evidence type="ECO:0000256" key="5">
    <source>
        <dbReference type="ARBA" id="ARBA00022989"/>
    </source>
</evidence>
<evidence type="ECO:0000256" key="7">
    <source>
        <dbReference type="SAM" id="Phobius"/>
    </source>
</evidence>
<feature type="transmembrane region" description="Helical" evidence="7">
    <location>
        <begin position="170"/>
        <end position="190"/>
    </location>
</feature>
<feature type="domain" description="Amino acid permease/ SLC12A" evidence="8">
    <location>
        <begin position="36"/>
        <end position="481"/>
    </location>
</feature>
<keyword evidence="5 7" id="KW-1133">Transmembrane helix</keyword>
<accession>A0A0C9X711</accession>
<feature type="transmembrane region" description="Helical" evidence="7">
    <location>
        <begin position="63"/>
        <end position="84"/>
    </location>
</feature>